<dbReference type="EMBL" id="MLJW01001170">
    <property type="protein sequence ID" value="OIQ79715.1"/>
    <property type="molecule type" value="Genomic_DNA"/>
</dbReference>
<evidence type="ECO:0000256" key="3">
    <source>
        <dbReference type="ARBA" id="ARBA00022842"/>
    </source>
</evidence>
<dbReference type="Gene3D" id="1.20.1440.100">
    <property type="entry name" value="SG protein - dephosphorylation function"/>
    <property type="match status" value="1"/>
</dbReference>
<reference evidence="4" key="1">
    <citation type="submission" date="2016-10" db="EMBL/GenBank/DDBJ databases">
        <title>Sequence of Gallionella enrichment culture.</title>
        <authorList>
            <person name="Poehlein A."/>
            <person name="Muehling M."/>
            <person name="Daniel R."/>
        </authorList>
    </citation>
    <scope>NUCLEOTIDE SEQUENCE</scope>
</reference>
<dbReference type="Gene3D" id="3.40.50.1000">
    <property type="entry name" value="HAD superfamily/HAD-like"/>
    <property type="match status" value="1"/>
</dbReference>
<dbReference type="AlphaFoldDB" id="A0A1J5QQH2"/>
<dbReference type="NCBIfam" id="TIGR01488">
    <property type="entry name" value="HAD-SF-IB"/>
    <property type="match status" value="1"/>
</dbReference>
<organism evidence="4">
    <name type="scientific">mine drainage metagenome</name>
    <dbReference type="NCBI Taxonomy" id="410659"/>
    <lineage>
        <taxon>unclassified sequences</taxon>
        <taxon>metagenomes</taxon>
        <taxon>ecological metagenomes</taxon>
    </lineage>
</organism>
<keyword evidence="3" id="KW-0460">Magnesium</keyword>
<name>A0A1J5QQH2_9ZZZZ</name>
<evidence type="ECO:0000313" key="4">
    <source>
        <dbReference type="EMBL" id="OIQ79715.1"/>
    </source>
</evidence>
<evidence type="ECO:0000256" key="1">
    <source>
        <dbReference type="ARBA" id="ARBA00022723"/>
    </source>
</evidence>
<sequence>MRVAFFDFDHTLLCADSNQLWIDYLHEHGLLSAEHIARHAAFMRDYHQGNLDFAGLQTFRHAVDAAIAPDRLMACRATFTRDRLLAAVAPHAQALLDDLRRDHVLTMVVSASREALVLPVARHLGFEHVLAADSAAGKAIDAPCFGHGKISHVEVVLAGLGASLAELDDSWFYSDSHNDLPLLEAVRHPVAVDPDPVLAQVARQRHWRVISLCEST</sequence>
<dbReference type="InterPro" id="IPR023214">
    <property type="entry name" value="HAD_sf"/>
</dbReference>
<comment type="caution">
    <text evidence="4">The sequence shown here is derived from an EMBL/GenBank/DDBJ whole genome shotgun (WGS) entry which is preliminary data.</text>
</comment>
<evidence type="ECO:0000256" key="2">
    <source>
        <dbReference type="ARBA" id="ARBA00022801"/>
    </source>
</evidence>
<dbReference type="InterPro" id="IPR036412">
    <property type="entry name" value="HAD-like_sf"/>
</dbReference>
<gene>
    <name evidence="4" type="ORF">GALL_385450</name>
</gene>
<proteinExistence type="predicted"/>
<dbReference type="InterPro" id="IPR050582">
    <property type="entry name" value="HAD-like_SerB"/>
</dbReference>
<dbReference type="PANTHER" id="PTHR43344:SF13">
    <property type="entry name" value="PHOSPHATASE RV3661-RELATED"/>
    <property type="match status" value="1"/>
</dbReference>
<dbReference type="PANTHER" id="PTHR43344">
    <property type="entry name" value="PHOSPHOSERINE PHOSPHATASE"/>
    <property type="match status" value="1"/>
</dbReference>
<keyword evidence="2 4" id="KW-0378">Hydrolase</keyword>
<dbReference type="Pfam" id="PF12710">
    <property type="entry name" value="HAD"/>
    <property type="match status" value="1"/>
</dbReference>
<dbReference type="SUPFAM" id="SSF56784">
    <property type="entry name" value="HAD-like"/>
    <property type="match status" value="1"/>
</dbReference>
<dbReference type="GO" id="GO:0046872">
    <property type="term" value="F:metal ion binding"/>
    <property type="evidence" value="ECO:0007669"/>
    <property type="project" value="UniProtKB-KW"/>
</dbReference>
<keyword evidence="1" id="KW-0479">Metal-binding</keyword>
<accession>A0A1J5QQH2</accession>
<dbReference type="GO" id="GO:0016787">
    <property type="term" value="F:hydrolase activity"/>
    <property type="evidence" value="ECO:0007669"/>
    <property type="project" value="UniProtKB-KW"/>
</dbReference>
<protein>
    <submittedName>
        <fullName evidence="4">Haloacid dehalogenase-like hydrolase</fullName>
    </submittedName>
</protein>